<protein>
    <submittedName>
        <fullName evidence="1">Uncharacterized protein</fullName>
    </submittedName>
</protein>
<gene>
    <name evidence="1" type="ORF">S01H1_60035</name>
</gene>
<comment type="caution">
    <text evidence="1">The sequence shown here is derived from an EMBL/GenBank/DDBJ whole genome shotgun (WGS) entry which is preliminary data.</text>
</comment>
<accession>X0VGM3</accession>
<proteinExistence type="predicted"/>
<name>X0VGM3_9ZZZZ</name>
<dbReference type="AlphaFoldDB" id="X0VGM3"/>
<organism evidence="1">
    <name type="scientific">marine sediment metagenome</name>
    <dbReference type="NCBI Taxonomy" id="412755"/>
    <lineage>
        <taxon>unclassified sequences</taxon>
        <taxon>metagenomes</taxon>
        <taxon>ecological metagenomes</taxon>
    </lineage>
</organism>
<dbReference type="EMBL" id="BARS01039308">
    <property type="protein sequence ID" value="GAG17435.1"/>
    <property type="molecule type" value="Genomic_DNA"/>
</dbReference>
<reference evidence="1" key="1">
    <citation type="journal article" date="2014" name="Front. Microbiol.">
        <title>High frequency of phylogenetically diverse reductive dehalogenase-homologous genes in deep subseafloor sedimentary metagenomes.</title>
        <authorList>
            <person name="Kawai M."/>
            <person name="Futagami T."/>
            <person name="Toyoda A."/>
            <person name="Takaki Y."/>
            <person name="Nishi S."/>
            <person name="Hori S."/>
            <person name="Arai W."/>
            <person name="Tsubouchi T."/>
            <person name="Morono Y."/>
            <person name="Uchiyama I."/>
            <person name="Ito T."/>
            <person name="Fujiyama A."/>
            <person name="Inagaki F."/>
            <person name="Takami H."/>
        </authorList>
    </citation>
    <scope>NUCLEOTIDE SEQUENCE</scope>
    <source>
        <strain evidence="1">Expedition CK06-06</strain>
    </source>
</reference>
<sequence>MAKYIYVYEYIVGNSYGCFNEAPNGEASDRCMSPHGGFVIMDEAIRWARKEGHIPWAYHKDHEGDTHFGVVDYF</sequence>
<evidence type="ECO:0000313" key="1">
    <source>
        <dbReference type="EMBL" id="GAG17435.1"/>
    </source>
</evidence>